<protein>
    <submittedName>
        <fullName evidence="5">GntR family transcriptional regulator</fullName>
    </submittedName>
</protein>
<dbReference type="Proteomes" id="UP000766246">
    <property type="component" value="Unassembled WGS sequence"/>
</dbReference>
<evidence type="ECO:0000256" key="3">
    <source>
        <dbReference type="ARBA" id="ARBA00023163"/>
    </source>
</evidence>
<dbReference type="InterPro" id="IPR036390">
    <property type="entry name" value="WH_DNA-bd_sf"/>
</dbReference>
<dbReference type="GO" id="GO:0003677">
    <property type="term" value="F:DNA binding"/>
    <property type="evidence" value="ECO:0007669"/>
    <property type="project" value="UniProtKB-KW"/>
</dbReference>
<sequence length="117" mass="13305">MQYDSKIPIYLQVIDSIKTDIINERIKCGQKLPSSRELAVTYTINPNTAARVYQELEREGVCYTKRGMGTFVTEDEGVIAMLKKEMAEEALDVFLKSISELGISIDEAIELLKQREE</sequence>
<evidence type="ECO:0000313" key="5">
    <source>
        <dbReference type="EMBL" id="MBE5920146.1"/>
    </source>
</evidence>
<dbReference type="SMART" id="SM00345">
    <property type="entry name" value="HTH_GNTR"/>
    <property type="match status" value="1"/>
</dbReference>
<dbReference type="InterPro" id="IPR036388">
    <property type="entry name" value="WH-like_DNA-bd_sf"/>
</dbReference>
<dbReference type="EMBL" id="SVER01000025">
    <property type="protein sequence ID" value="MBE5920146.1"/>
    <property type="molecule type" value="Genomic_DNA"/>
</dbReference>
<organism evidence="5 6">
    <name type="scientific">Pseudobutyrivibrio ruminis</name>
    <dbReference type="NCBI Taxonomy" id="46206"/>
    <lineage>
        <taxon>Bacteria</taxon>
        <taxon>Bacillati</taxon>
        <taxon>Bacillota</taxon>
        <taxon>Clostridia</taxon>
        <taxon>Lachnospirales</taxon>
        <taxon>Lachnospiraceae</taxon>
        <taxon>Pseudobutyrivibrio</taxon>
    </lineage>
</organism>
<evidence type="ECO:0000259" key="4">
    <source>
        <dbReference type="PROSITE" id="PS50949"/>
    </source>
</evidence>
<reference evidence="5" key="1">
    <citation type="submission" date="2019-04" db="EMBL/GenBank/DDBJ databases">
        <title>Evolution of Biomass-Degrading Anaerobic Consortia Revealed by Metagenomics.</title>
        <authorList>
            <person name="Peng X."/>
        </authorList>
    </citation>
    <scope>NUCLEOTIDE SEQUENCE</scope>
    <source>
        <strain evidence="5">SIG311</strain>
    </source>
</reference>
<feature type="domain" description="HTH gntR-type" evidence="4">
    <location>
        <begin position="7"/>
        <end position="75"/>
    </location>
</feature>
<dbReference type="Gene3D" id="1.10.10.10">
    <property type="entry name" value="Winged helix-like DNA-binding domain superfamily/Winged helix DNA-binding domain"/>
    <property type="match status" value="1"/>
</dbReference>
<dbReference type="PANTHER" id="PTHR38445">
    <property type="entry name" value="HTH-TYPE TRANSCRIPTIONAL REPRESSOR YTRA"/>
    <property type="match status" value="1"/>
</dbReference>
<gene>
    <name evidence="5" type="ORF">E7272_09925</name>
</gene>
<dbReference type="GO" id="GO:0003700">
    <property type="term" value="F:DNA-binding transcription factor activity"/>
    <property type="evidence" value="ECO:0007669"/>
    <property type="project" value="InterPro"/>
</dbReference>
<dbReference type="InterPro" id="IPR000524">
    <property type="entry name" value="Tscrpt_reg_HTH_GntR"/>
</dbReference>
<evidence type="ECO:0000256" key="1">
    <source>
        <dbReference type="ARBA" id="ARBA00023015"/>
    </source>
</evidence>
<accession>A0A927YR76</accession>
<proteinExistence type="predicted"/>
<keyword evidence="1" id="KW-0805">Transcription regulation</keyword>
<dbReference type="Pfam" id="PF00392">
    <property type="entry name" value="GntR"/>
    <property type="match status" value="1"/>
</dbReference>
<comment type="caution">
    <text evidence="5">The sequence shown here is derived from an EMBL/GenBank/DDBJ whole genome shotgun (WGS) entry which is preliminary data.</text>
</comment>
<dbReference type="AlphaFoldDB" id="A0A927YR76"/>
<dbReference type="SUPFAM" id="SSF46785">
    <property type="entry name" value="Winged helix' DNA-binding domain"/>
    <property type="match status" value="1"/>
</dbReference>
<evidence type="ECO:0000313" key="6">
    <source>
        <dbReference type="Proteomes" id="UP000766246"/>
    </source>
</evidence>
<keyword evidence="2" id="KW-0238">DNA-binding</keyword>
<keyword evidence="3" id="KW-0804">Transcription</keyword>
<evidence type="ECO:0000256" key="2">
    <source>
        <dbReference type="ARBA" id="ARBA00023125"/>
    </source>
</evidence>
<name>A0A927YR76_9FIRM</name>
<dbReference type="PROSITE" id="PS50949">
    <property type="entry name" value="HTH_GNTR"/>
    <property type="match status" value="1"/>
</dbReference>
<dbReference type="PANTHER" id="PTHR38445:SF9">
    <property type="entry name" value="HTH-TYPE TRANSCRIPTIONAL REPRESSOR YTRA"/>
    <property type="match status" value="1"/>
</dbReference>
<dbReference type="CDD" id="cd07377">
    <property type="entry name" value="WHTH_GntR"/>
    <property type="match status" value="1"/>
</dbReference>